<evidence type="ECO:0000256" key="3">
    <source>
        <dbReference type="ARBA" id="ARBA00006351"/>
    </source>
</evidence>
<gene>
    <name evidence="11" type="ORF">ACIPEN_15380</name>
</gene>
<evidence type="ECO:0000256" key="7">
    <source>
        <dbReference type="ARBA" id="ARBA00022842"/>
    </source>
</evidence>
<keyword evidence="7" id="KW-0460">Magnesium</keyword>
<organism evidence="11 12">
    <name type="scientific">Herbaspirillum chlorophenolicum</name>
    <dbReference type="NCBI Taxonomy" id="211589"/>
    <lineage>
        <taxon>Bacteria</taxon>
        <taxon>Pseudomonadati</taxon>
        <taxon>Pseudomonadota</taxon>
        <taxon>Betaproteobacteria</taxon>
        <taxon>Burkholderiales</taxon>
        <taxon>Oxalobacteraceae</taxon>
        <taxon>Herbaspirillum</taxon>
    </lineage>
</organism>
<dbReference type="InterPro" id="IPR013645">
    <property type="entry name" value="Glyco_transf_8N"/>
</dbReference>
<dbReference type="Pfam" id="PF08437">
    <property type="entry name" value="Glyco_transf_8C"/>
    <property type="match status" value="1"/>
</dbReference>
<dbReference type="EMBL" id="JBIUZV010000008">
    <property type="protein sequence ID" value="MFJ3047209.1"/>
    <property type="molecule type" value="Genomic_DNA"/>
</dbReference>
<comment type="similarity">
    <text evidence="3">Belongs to the glycosyltransferase 8 family.</text>
</comment>
<feature type="domain" description="Glycosyl transferase family 8 C-terminal" evidence="10">
    <location>
        <begin position="263"/>
        <end position="316"/>
    </location>
</feature>
<comment type="pathway">
    <text evidence="2">Bacterial outer membrane biogenesis; LPS core biosynthesis.</text>
</comment>
<evidence type="ECO:0000256" key="8">
    <source>
        <dbReference type="ARBA" id="ARBA00022985"/>
    </source>
</evidence>
<evidence type="ECO:0000256" key="1">
    <source>
        <dbReference type="ARBA" id="ARBA00001946"/>
    </source>
</evidence>
<evidence type="ECO:0000256" key="2">
    <source>
        <dbReference type="ARBA" id="ARBA00004713"/>
    </source>
</evidence>
<protein>
    <submittedName>
        <fullName evidence="11">Glycosyltransferase family 8 protein</fullName>
    </submittedName>
</protein>
<keyword evidence="9" id="KW-1133">Transmembrane helix</keyword>
<sequence>MKKTVMNGNRLTLHIAFGVDENFFRGAGVCIASILEHNPDLDLVFHVFTFGCSEQSRVRLASMSQARGVPMHVHLLDEGAFARYRHNPRGNYSNAIFTRILMPEVLNGITDRVLYVDSDILCRGSLAELAGLDLGECVAAAVADVHTIAQRRIGAMALEGDFYFNSGLLLIDVANWNRARITERAIELIGSDEFVLDYPDQDALNKVAEHRVMKLHPKWNVMFSLLSSLRTCRQKLSISDDAVMLHFGGPLKPWHSWSHSCAQQMFLRYQERSGWGDVPLDAPRTYKQMHQCATYHRNHGKYTSAIIWYGAYLRTKLSFMVRGAMASALLAAGVFSGGLADIASWAGRVLGMA</sequence>
<evidence type="ECO:0000256" key="9">
    <source>
        <dbReference type="SAM" id="Phobius"/>
    </source>
</evidence>
<keyword evidence="12" id="KW-1185">Reference proteome</keyword>
<keyword evidence="9" id="KW-0812">Transmembrane</keyword>
<dbReference type="InterPro" id="IPR002495">
    <property type="entry name" value="Glyco_trans_8"/>
</dbReference>
<comment type="caution">
    <text evidence="11">The sequence shown here is derived from an EMBL/GenBank/DDBJ whole genome shotgun (WGS) entry which is preliminary data.</text>
</comment>
<dbReference type="RefSeq" id="WP_402701722.1">
    <property type="nucleotide sequence ID" value="NZ_JBIUZV010000008.1"/>
</dbReference>
<dbReference type="InterPro" id="IPR029044">
    <property type="entry name" value="Nucleotide-diphossugar_trans"/>
</dbReference>
<comment type="cofactor">
    <cofactor evidence="1">
        <name>Mg(2+)</name>
        <dbReference type="ChEBI" id="CHEBI:18420"/>
    </cofactor>
</comment>
<dbReference type="PANTHER" id="PTHR13778">
    <property type="entry name" value="GLYCOSYLTRANSFERASE 8 DOMAIN-CONTAINING PROTEIN"/>
    <property type="match status" value="1"/>
</dbReference>
<dbReference type="Gene3D" id="3.90.550.10">
    <property type="entry name" value="Spore Coat Polysaccharide Biosynthesis Protein SpsA, Chain A"/>
    <property type="match status" value="1"/>
</dbReference>
<keyword evidence="4" id="KW-0328">Glycosyltransferase</keyword>
<keyword evidence="8" id="KW-0448">Lipopolysaccharide biosynthesis</keyword>
<dbReference type="SUPFAM" id="SSF53448">
    <property type="entry name" value="Nucleotide-diphospho-sugar transferases"/>
    <property type="match status" value="1"/>
</dbReference>
<dbReference type="Pfam" id="PF01501">
    <property type="entry name" value="Glyco_transf_8"/>
    <property type="match status" value="1"/>
</dbReference>
<evidence type="ECO:0000313" key="11">
    <source>
        <dbReference type="EMBL" id="MFJ3047209.1"/>
    </source>
</evidence>
<keyword evidence="9" id="KW-0472">Membrane</keyword>
<reference evidence="11 12" key="1">
    <citation type="submission" date="2024-10" db="EMBL/GenBank/DDBJ databases">
        <title>The Natural Products Discovery Center: Release of the First 8490 Sequenced Strains for Exploring Actinobacteria Biosynthetic Diversity.</title>
        <authorList>
            <person name="Kalkreuter E."/>
            <person name="Kautsar S.A."/>
            <person name="Yang D."/>
            <person name="Bader C.D."/>
            <person name="Teijaro C.N."/>
            <person name="Fluegel L."/>
            <person name="Davis C.M."/>
            <person name="Simpson J.R."/>
            <person name="Lauterbach L."/>
            <person name="Steele A.D."/>
            <person name="Gui C."/>
            <person name="Meng S."/>
            <person name="Li G."/>
            <person name="Viehrig K."/>
            <person name="Ye F."/>
            <person name="Su P."/>
            <person name="Kiefer A.F."/>
            <person name="Nichols A."/>
            <person name="Cepeda A.J."/>
            <person name="Yan W."/>
            <person name="Fan B."/>
            <person name="Jiang Y."/>
            <person name="Adhikari A."/>
            <person name="Zheng C.-J."/>
            <person name="Schuster L."/>
            <person name="Cowan T.M."/>
            <person name="Smanski M.J."/>
            <person name="Chevrette M.G."/>
            <person name="De Carvalho L.P.S."/>
            <person name="Shen B."/>
        </authorList>
    </citation>
    <scope>NUCLEOTIDE SEQUENCE [LARGE SCALE GENOMIC DNA]</scope>
    <source>
        <strain evidence="11 12">NPDC087045</strain>
    </source>
</reference>
<evidence type="ECO:0000256" key="6">
    <source>
        <dbReference type="ARBA" id="ARBA00022723"/>
    </source>
</evidence>
<keyword evidence="6" id="KW-0479">Metal-binding</keyword>
<keyword evidence="5" id="KW-0808">Transferase</keyword>
<evidence type="ECO:0000259" key="10">
    <source>
        <dbReference type="Pfam" id="PF08437"/>
    </source>
</evidence>
<name>A0ABW8F1N7_9BURK</name>
<proteinExistence type="inferred from homology"/>
<evidence type="ECO:0000313" key="12">
    <source>
        <dbReference type="Proteomes" id="UP001617427"/>
    </source>
</evidence>
<evidence type="ECO:0000256" key="5">
    <source>
        <dbReference type="ARBA" id="ARBA00022679"/>
    </source>
</evidence>
<dbReference type="CDD" id="cd04194">
    <property type="entry name" value="GT8_A4GalT_like"/>
    <property type="match status" value="1"/>
</dbReference>
<dbReference type="InterPro" id="IPR050748">
    <property type="entry name" value="Glycosyltrans_8_dom-fam"/>
</dbReference>
<dbReference type="Proteomes" id="UP001617427">
    <property type="component" value="Unassembled WGS sequence"/>
</dbReference>
<accession>A0ABW8F1N7</accession>
<evidence type="ECO:0000256" key="4">
    <source>
        <dbReference type="ARBA" id="ARBA00022676"/>
    </source>
</evidence>
<feature type="transmembrane region" description="Helical" evidence="9">
    <location>
        <begin position="324"/>
        <end position="346"/>
    </location>
</feature>
<dbReference type="PANTHER" id="PTHR13778:SF47">
    <property type="entry name" value="LIPOPOLYSACCHARIDE 1,3-GALACTOSYLTRANSFERASE"/>
    <property type="match status" value="1"/>
</dbReference>